<evidence type="ECO:0000256" key="9">
    <source>
        <dbReference type="ARBA" id="ARBA00023136"/>
    </source>
</evidence>
<dbReference type="GO" id="GO:0015431">
    <property type="term" value="F:ABC-type glutathione S-conjugate transporter activity"/>
    <property type="evidence" value="ECO:0007669"/>
    <property type="project" value="UniProtKB-EC"/>
</dbReference>
<feature type="transmembrane region" description="Helical" evidence="13">
    <location>
        <begin position="30"/>
        <end position="52"/>
    </location>
</feature>
<feature type="domain" description="ABC transmembrane type-1" evidence="15">
    <location>
        <begin position="949"/>
        <end position="1231"/>
    </location>
</feature>
<feature type="transmembrane region" description="Helical" evidence="13">
    <location>
        <begin position="419"/>
        <end position="438"/>
    </location>
</feature>
<feature type="transmembrane region" description="Helical" evidence="13">
    <location>
        <begin position="132"/>
        <end position="157"/>
    </location>
</feature>
<dbReference type="PROSITE" id="PS50893">
    <property type="entry name" value="ABC_TRANSPORTER_2"/>
    <property type="match status" value="2"/>
</dbReference>
<comment type="caution">
    <text evidence="16">The sequence shown here is derived from an EMBL/GenBank/DDBJ whole genome shotgun (WGS) entry which is preliminary data.</text>
</comment>
<dbReference type="Gene3D" id="1.20.1560.10">
    <property type="entry name" value="ABC transporter type 1, transmembrane domain"/>
    <property type="match status" value="2"/>
</dbReference>
<feature type="domain" description="ABC transporter" evidence="14">
    <location>
        <begin position="593"/>
        <end position="817"/>
    </location>
</feature>
<evidence type="ECO:0000256" key="11">
    <source>
        <dbReference type="ARBA" id="ARBA00047523"/>
    </source>
</evidence>
<comment type="catalytic activity">
    <reaction evidence="11">
        <text>leukotriene C4(in) + ATP + H2O = leukotriene C4(out) + ADP + phosphate + H(+)</text>
        <dbReference type="Rhea" id="RHEA:38963"/>
        <dbReference type="ChEBI" id="CHEBI:15377"/>
        <dbReference type="ChEBI" id="CHEBI:15378"/>
        <dbReference type="ChEBI" id="CHEBI:30616"/>
        <dbReference type="ChEBI" id="CHEBI:43474"/>
        <dbReference type="ChEBI" id="CHEBI:57973"/>
        <dbReference type="ChEBI" id="CHEBI:456216"/>
    </reaction>
    <physiologicalReaction direction="left-to-right" evidence="11">
        <dbReference type="Rhea" id="RHEA:38964"/>
    </physiologicalReaction>
</comment>
<evidence type="ECO:0000256" key="13">
    <source>
        <dbReference type="SAM" id="Phobius"/>
    </source>
</evidence>
<dbReference type="Gene3D" id="3.40.50.300">
    <property type="entry name" value="P-loop containing nucleotide triphosphate hydrolases"/>
    <property type="match status" value="2"/>
</dbReference>
<feature type="transmembrane region" description="Helical" evidence="13">
    <location>
        <begin position="64"/>
        <end position="88"/>
    </location>
</feature>
<dbReference type="EMBL" id="BPLQ01007838">
    <property type="protein sequence ID" value="GIY32684.1"/>
    <property type="molecule type" value="Genomic_DNA"/>
</dbReference>
<comment type="subcellular location">
    <subcellularLocation>
        <location evidence="1">Vacuole membrane</location>
        <topology evidence="1">Multi-pass membrane protein</topology>
    </subcellularLocation>
</comment>
<sequence length="1507" mass="171083">MDRFCQERFWDANQTWYTEVPDFSSCFQDLVFVTAPNVIFCGIFLLSIWSLIKLSSFTSLLWTWLNITKLVLSLSLLIFSAMWCGILFHETFSDEIIPQSALLSSCSKVITYILAIILMLMHKSRGITTSTLLSIFWIVLTICGVILHRSAILQYFILESKPASGVIFAIEMIYYPIIYIQLLLSAFTDEKDLDFIKDGHVMEEISLLCFLTFSWFNDIIYMSRTKILTVSDLAFLNVRFTAQHVYKTFSSNWKLLACPDRQQSKSLIWALLKSFWLWIVAGIILDVLYVFMLFLPPLLLDRIIDFVHHDHYSWRGYLFAFVIFLSIFIGKNMQNNSIYLLIVSGGQFKSALMGAVYRKNLLISTSTRKLYSGGTLMNLVSVDVERVVNFSFHFASLISSPIKITVIIYILWQYIGPSCLAGVLVMLVAIPIALYVSTVNEKFSEEQMVKKDTRLKYMGEILNGIKILKLYAWELPFSNKVSDARKEELKLIRNTQLCQVAISFIFFCTPFMVSLVCFATYLLVDSKNVLDPTKAFVSLTLMDQLRYALFEIPEALSELIQNKVALERLRKFLVTENMNPNAVGGNPDKGEAVTVKNANFSWEIGSRSALKDINLHVRRGALFAIIGPVGSGKTSLLSALLGEMHKTRGSVDLKGSLAYVPQQAWILNQSVRDNIRMMKHMREEKYSKILDRCCLRPDLEILPAGDATEIGEKGVNLSGGQKQRISIARAVYQDKDIYLLDDPLSAVDVHVRKSLFDDVISNDGILKRKTRMLVTHDVSLLHKVDIIISMKDGRIGEIGSYYDLLKRGGSFTSFVREHTNVKTMEENLKRIPRIRQDSTTSSEGVPCPDMPERSGPFTNFARERATRLITDESKRPISRPFSRYLSTDSTASMASFDQPLSDDNQSTSYAGEFAKDEFKLSEDEKMEIGGVNPRIYWEYVKPVGLHVFLFAVLGYISFVSFETSANIWLSEWSSEGLYNETIGTTSTTWGLTIYGSLGFADAACVVIGSSILVYGSVKASRNFHKKDLESVMRSPMSFFDRTPMGRIMNRFSTDMDIMDIQIYPVLDAWFHCLLYSLACFAVIGMNTPMFLVILLPIGVAYYILQRLNLHTFRQVMRLESTTRSPIYSHFLESIQGVSSICAYKVREEFTKSFEEKLNRHMLCNFNTSTCNRWLHFWLDVLGCLIVLVATLMAIQARYSLGPAVVGLMITYALSVTDALMWFVRMNTELENKSISVERLDEYSKLTSEAPWYLTQDNFYHDWPQSGCIDFINYSTRYAEGLEYVLKEISLHIEANEKVGIVGRTGAGKSSITMALFRIIEPIEGSILIDDIDITTVGLHCLRSKLTIIPQDPVVFTGTLRTNLDPNNKYSDEEIWESLEKAHLKTFVVNLSEGLEYNLEEDGTNFSTGQRQLLCLARALLKKTKILVLDEATASVDMDTDCLIQNTIRTAFNNNTVITIAHRLHTIMDYDKIVVMENGSIQEVGNPKVLLKDPDSAFYQMSKDAGLV</sequence>
<dbReference type="InterPro" id="IPR027417">
    <property type="entry name" value="P-loop_NTPase"/>
</dbReference>
<dbReference type="Proteomes" id="UP001054837">
    <property type="component" value="Unassembled WGS sequence"/>
</dbReference>
<dbReference type="EC" id="7.6.2.3" evidence="10"/>
<evidence type="ECO:0000256" key="2">
    <source>
        <dbReference type="ARBA" id="ARBA00009726"/>
    </source>
</evidence>
<keyword evidence="6" id="KW-0547">Nucleotide-binding</keyword>
<evidence type="ECO:0000256" key="1">
    <source>
        <dbReference type="ARBA" id="ARBA00004128"/>
    </source>
</evidence>
<dbReference type="InterPro" id="IPR056227">
    <property type="entry name" value="TMD0_ABC"/>
</dbReference>
<protein>
    <recommendedName>
        <fullName evidence="10">ABC-type glutathione-S-conjugate transporter</fullName>
        <ecNumber evidence="10">7.6.2.3</ecNumber>
    </recommendedName>
</protein>
<dbReference type="InterPro" id="IPR036640">
    <property type="entry name" value="ABC1_TM_sf"/>
</dbReference>
<feature type="transmembrane region" description="Helical" evidence="13">
    <location>
        <begin position="390"/>
        <end position="412"/>
    </location>
</feature>
<evidence type="ECO:0000256" key="7">
    <source>
        <dbReference type="ARBA" id="ARBA00022840"/>
    </source>
</evidence>
<dbReference type="InterPro" id="IPR017871">
    <property type="entry name" value="ABC_transporter-like_CS"/>
</dbReference>
<dbReference type="PANTHER" id="PTHR24223:SF443">
    <property type="entry name" value="MULTIDRUG-RESISTANCE LIKE PROTEIN 1, ISOFORM I"/>
    <property type="match status" value="1"/>
</dbReference>
<evidence type="ECO:0000313" key="17">
    <source>
        <dbReference type="Proteomes" id="UP001054837"/>
    </source>
</evidence>
<dbReference type="CDD" id="cd18603">
    <property type="entry name" value="ABC_6TM_MRP1_2_3_6_D2_like"/>
    <property type="match status" value="1"/>
</dbReference>
<feature type="transmembrane region" description="Helical" evidence="13">
    <location>
        <begin position="1062"/>
        <end position="1083"/>
    </location>
</feature>
<evidence type="ECO:0000256" key="5">
    <source>
        <dbReference type="ARBA" id="ARBA00022737"/>
    </source>
</evidence>
<dbReference type="SUPFAM" id="SSF52540">
    <property type="entry name" value="P-loop containing nucleoside triphosphate hydrolases"/>
    <property type="match status" value="2"/>
</dbReference>
<feature type="domain" description="ABC transporter" evidence="14">
    <location>
        <begin position="1268"/>
        <end position="1502"/>
    </location>
</feature>
<dbReference type="Pfam" id="PF00005">
    <property type="entry name" value="ABC_tran"/>
    <property type="match status" value="2"/>
</dbReference>
<keyword evidence="17" id="KW-1185">Reference proteome</keyword>
<keyword evidence="3" id="KW-0813">Transport</keyword>
<keyword evidence="5" id="KW-0677">Repeat</keyword>
<organism evidence="16 17">
    <name type="scientific">Caerostris darwini</name>
    <dbReference type="NCBI Taxonomy" id="1538125"/>
    <lineage>
        <taxon>Eukaryota</taxon>
        <taxon>Metazoa</taxon>
        <taxon>Ecdysozoa</taxon>
        <taxon>Arthropoda</taxon>
        <taxon>Chelicerata</taxon>
        <taxon>Arachnida</taxon>
        <taxon>Araneae</taxon>
        <taxon>Araneomorphae</taxon>
        <taxon>Entelegynae</taxon>
        <taxon>Araneoidea</taxon>
        <taxon>Araneidae</taxon>
        <taxon>Caerostris</taxon>
    </lineage>
</organism>
<evidence type="ECO:0000256" key="4">
    <source>
        <dbReference type="ARBA" id="ARBA00022692"/>
    </source>
</evidence>
<dbReference type="CDD" id="cd03250">
    <property type="entry name" value="ABCC_MRP_domain1"/>
    <property type="match status" value="1"/>
</dbReference>
<feature type="transmembrane region" description="Helical" evidence="13">
    <location>
        <begin position="1089"/>
        <end position="1107"/>
    </location>
</feature>
<feature type="transmembrane region" description="Helical" evidence="13">
    <location>
        <begin position="943"/>
        <end position="969"/>
    </location>
</feature>
<feature type="transmembrane region" description="Helical" evidence="13">
    <location>
        <begin position="163"/>
        <end position="184"/>
    </location>
</feature>
<comment type="similarity">
    <text evidence="2">Belongs to the ABC transporter superfamily. ABCC family. Conjugate transporter (TC 3.A.1.208) subfamily.</text>
</comment>
<keyword evidence="4 13" id="KW-0812">Transmembrane</keyword>
<feature type="transmembrane region" description="Helical" evidence="13">
    <location>
        <begin position="989"/>
        <end position="1017"/>
    </location>
</feature>
<dbReference type="PROSITE" id="PS00211">
    <property type="entry name" value="ABC_TRANSPORTER_1"/>
    <property type="match status" value="1"/>
</dbReference>
<evidence type="ECO:0000259" key="15">
    <source>
        <dbReference type="PROSITE" id="PS50929"/>
    </source>
</evidence>
<name>A0AAV4SH57_9ARAC</name>
<accession>A0AAV4SH57</accession>
<reference evidence="16 17" key="1">
    <citation type="submission" date="2021-06" db="EMBL/GenBank/DDBJ databases">
        <title>Caerostris darwini draft genome.</title>
        <authorList>
            <person name="Kono N."/>
            <person name="Arakawa K."/>
        </authorList>
    </citation>
    <scope>NUCLEOTIDE SEQUENCE [LARGE SCALE GENOMIC DNA]</scope>
</reference>
<feature type="domain" description="ABC transmembrane type-1" evidence="15">
    <location>
        <begin position="276"/>
        <end position="561"/>
    </location>
</feature>
<evidence type="ECO:0000256" key="12">
    <source>
        <dbReference type="SAM" id="MobiDB-lite"/>
    </source>
</evidence>
<dbReference type="Pfam" id="PF24357">
    <property type="entry name" value="TMD0_ABC"/>
    <property type="match status" value="1"/>
</dbReference>
<dbReference type="FunFam" id="3.40.50.300:FF:000997">
    <property type="entry name" value="Multidrug resistance-associated protein 1"/>
    <property type="match status" value="1"/>
</dbReference>
<feature type="transmembrane region" description="Helical" evidence="13">
    <location>
        <begin position="1176"/>
        <end position="1194"/>
    </location>
</feature>
<dbReference type="SUPFAM" id="SSF90123">
    <property type="entry name" value="ABC transporter transmembrane region"/>
    <property type="match status" value="2"/>
</dbReference>
<dbReference type="GO" id="GO:0016887">
    <property type="term" value="F:ATP hydrolysis activity"/>
    <property type="evidence" value="ECO:0007669"/>
    <property type="project" value="InterPro"/>
</dbReference>
<evidence type="ECO:0000256" key="6">
    <source>
        <dbReference type="ARBA" id="ARBA00022741"/>
    </source>
</evidence>
<dbReference type="Pfam" id="PF00664">
    <property type="entry name" value="ABC_membrane"/>
    <property type="match status" value="2"/>
</dbReference>
<dbReference type="FunFam" id="3.40.50.300:FF:000074">
    <property type="entry name" value="Multidrug resistance-associated protein 5 isoform 1"/>
    <property type="match status" value="1"/>
</dbReference>
<evidence type="ECO:0000256" key="8">
    <source>
        <dbReference type="ARBA" id="ARBA00022989"/>
    </source>
</evidence>
<keyword evidence="7" id="KW-0067">ATP-binding</keyword>
<keyword evidence="9 13" id="KW-0472">Membrane</keyword>
<feature type="transmembrane region" description="Helical" evidence="13">
    <location>
        <begin position="500"/>
        <end position="524"/>
    </location>
</feature>
<feature type="transmembrane region" description="Helical" evidence="13">
    <location>
        <begin position="275"/>
        <end position="300"/>
    </location>
</feature>
<feature type="region of interest" description="Disordered" evidence="12">
    <location>
        <begin position="837"/>
        <end position="857"/>
    </location>
</feature>
<dbReference type="CDD" id="cd18595">
    <property type="entry name" value="ABC_6TM_MRP1_2_3_6_D1_like"/>
    <property type="match status" value="1"/>
</dbReference>
<gene>
    <name evidence="16" type="primary">ABCC1</name>
    <name evidence="16" type="ORF">CDAR_553332</name>
</gene>
<feature type="transmembrane region" description="Helical" evidence="13">
    <location>
        <begin position="312"/>
        <end position="330"/>
    </location>
</feature>
<dbReference type="InterPro" id="IPR003439">
    <property type="entry name" value="ABC_transporter-like_ATP-bd"/>
</dbReference>
<dbReference type="InterPro" id="IPR011527">
    <property type="entry name" value="ABC1_TM_dom"/>
</dbReference>
<dbReference type="GO" id="GO:0005774">
    <property type="term" value="C:vacuolar membrane"/>
    <property type="evidence" value="ECO:0007669"/>
    <property type="project" value="UniProtKB-SubCell"/>
</dbReference>
<dbReference type="PROSITE" id="PS50929">
    <property type="entry name" value="ABC_TM1F"/>
    <property type="match status" value="2"/>
</dbReference>
<feature type="transmembrane region" description="Helical" evidence="13">
    <location>
        <begin position="1200"/>
        <end position="1223"/>
    </location>
</feature>
<dbReference type="InterPro" id="IPR003593">
    <property type="entry name" value="AAA+_ATPase"/>
</dbReference>
<dbReference type="FunFam" id="1.20.1560.10:FF:000063">
    <property type="entry name" value="Multidrug resistance protein ABC transporter"/>
    <property type="match status" value="1"/>
</dbReference>
<evidence type="ECO:0000256" key="3">
    <source>
        <dbReference type="ARBA" id="ARBA00022448"/>
    </source>
</evidence>
<dbReference type="SMART" id="SM00382">
    <property type="entry name" value="AAA"/>
    <property type="match status" value="2"/>
</dbReference>
<evidence type="ECO:0000256" key="10">
    <source>
        <dbReference type="ARBA" id="ARBA00024220"/>
    </source>
</evidence>
<evidence type="ECO:0000259" key="14">
    <source>
        <dbReference type="PROSITE" id="PS50893"/>
    </source>
</evidence>
<dbReference type="CDD" id="cd03244">
    <property type="entry name" value="ABCC_MRP_domain2"/>
    <property type="match status" value="1"/>
</dbReference>
<dbReference type="InterPro" id="IPR050173">
    <property type="entry name" value="ABC_transporter_C-like"/>
</dbReference>
<keyword evidence="8 13" id="KW-1133">Transmembrane helix</keyword>
<feature type="transmembrane region" description="Helical" evidence="13">
    <location>
        <begin position="100"/>
        <end position="120"/>
    </location>
</feature>
<evidence type="ECO:0000313" key="16">
    <source>
        <dbReference type="EMBL" id="GIY32684.1"/>
    </source>
</evidence>
<dbReference type="PANTHER" id="PTHR24223">
    <property type="entry name" value="ATP-BINDING CASSETTE SUB-FAMILY C"/>
    <property type="match status" value="1"/>
</dbReference>
<dbReference type="FunFam" id="1.20.1560.10:FF:000006">
    <property type="entry name" value="ATP-binding cassette, sub-family C (CFTR/MRP), member 9"/>
    <property type="match status" value="1"/>
</dbReference>
<proteinExistence type="inferred from homology"/>
<dbReference type="GO" id="GO:0005524">
    <property type="term" value="F:ATP binding"/>
    <property type="evidence" value="ECO:0007669"/>
    <property type="project" value="UniProtKB-KW"/>
</dbReference>